<evidence type="ECO:0000313" key="1">
    <source>
        <dbReference type="EMBL" id="QOQ30798.1"/>
    </source>
</evidence>
<reference evidence="1" key="1">
    <citation type="submission" date="2020-02" db="EMBL/GenBank/DDBJ databases">
        <authorList>
            <person name="Zhou D."/>
        </authorList>
    </citation>
    <scope>NUCLEOTIDE SEQUENCE</scope>
    <source>
        <strain evidence="1">15420352</strain>
        <plasmid evidence="1">p420352-strA</plasmid>
    </source>
</reference>
<name>A0A7M1HWZ8_PSEPU</name>
<keyword evidence="1" id="KW-0614">Plasmid</keyword>
<sequence length="49" mass="5355">MLDQHDGRFERDRFRPNRGSVTLEHRLGATGGACGLCLAVKALWAMSPG</sequence>
<geneLocation type="plasmid" evidence="1">
    <name>p420352-strA</name>
</geneLocation>
<accession>A0A7M1HWZ8</accession>
<proteinExistence type="predicted"/>
<protein>
    <submittedName>
        <fullName evidence="1">Uncharacterized protein</fullName>
    </submittedName>
</protein>
<organism evidence="1">
    <name type="scientific">Pseudomonas putida</name>
    <name type="common">Arthrobacter siderocapsulatus</name>
    <dbReference type="NCBI Taxonomy" id="303"/>
    <lineage>
        <taxon>Bacteria</taxon>
        <taxon>Pseudomonadati</taxon>
        <taxon>Pseudomonadota</taxon>
        <taxon>Gammaproteobacteria</taxon>
        <taxon>Pseudomonadales</taxon>
        <taxon>Pseudomonadaceae</taxon>
        <taxon>Pseudomonas</taxon>
    </lineage>
</organism>
<dbReference type="AlphaFoldDB" id="A0A7M1HWZ8"/>
<dbReference type="EMBL" id="MT074087">
    <property type="protein sequence ID" value="QOQ30798.1"/>
    <property type="molecule type" value="Genomic_DNA"/>
</dbReference>